<evidence type="ECO:0000313" key="6">
    <source>
        <dbReference type="EMBL" id="PYH75397.1"/>
    </source>
</evidence>
<dbReference type="InterPro" id="IPR036568">
    <property type="entry name" value="GGCT-like_sf"/>
</dbReference>
<dbReference type="CDD" id="cd06661">
    <property type="entry name" value="GGCT_like"/>
    <property type="match status" value="1"/>
</dbReference>
<dbReference type="Pfam" id="PF06094">
    <property type="entry name" value="GGACT"/>
    <property type="match status" value="1"/>
</dbReference>
<reference evidence="6 7" key="1">
    <citation type="submission" date="2016-12" db="EMBL/GenBank/DDBJ databases">
        <title>The genomes of Aspergillus section Nigri reveals drivers in fungal speciation.</title>
        <authorList>
            <consortium name="DOE Joint Genome Institute"/>
            <person name="Vesth T.C."/>
            <person name="Nybo J."/>
            <person name="Theobald S."/>
            <person name="Brandl J."/>
            <person name="Frisvad J.C."/>
            <person name="Nielsen K.F."/>
            <person name="Lyhne E.K."/>
            <person name="Kogle M.E."/>
            <person name="Kuo A."/>
            <person name="Riley R."/>
            <person name="Clum A."/>
            <person name="Nolan M."/>
            <person name="Lipzen A."/>
            <person name="Salamov A."/>
            <person name="Henrissat B."/>
            <person name="Wiebenga A."/>
            <person name="De Vries R.P."/>
            <person name="Grigoriev I.V."/>
            <person name="Mortensen U.H."/>
            <person name="Andersen M.R."/>
            <person name="Baker S.E."/>
        </authorList>
    </citation>
    <scope>NUCLEOTIDE SEQUENCE [LARGE SCALE GENOMIC DNA]</scope>
    <source>
        <strain evidence="6 7">CBS 121591</strain>
    </source>
</reference>
<evidence type="ECO:0000259" key="5">
    <source>
        <dbReference type="Pfam" id="PF06094"/>
    </source>
</evidence>
<dbReference type="InterPro" id="IPR009288">
    <property type="entry name" value="AIG2-like_dom"/>
</dbReference>
<evidence type="ECO:0000256" key="3">
    <source>
        <dbReference type="ARBA" id="ARBA00030602"/>
    </source>
</evidence>
<dbReference type="Gene3D" id="3.10.490.10">
    <property type="entry name" value="Gamma-glutamyl cyclotransferase-like"/>
    <property type="match status" value="1"/>
</dbReference>
<organism evidence="6 7">
    <name type="scientific">Aspergillus uvarum CBS 121591</name>
    <dbReference type="NCBI Taxonomy" id="1448315"/>
    <lineage>
        <taxon>Eukaryota</taxon>
        <taxon>Fungi</taxon>
        <taxon>Dikarya</taxon>
        <taxon>Ascomycota</taxon>
        <taxon>Pezizomycotina</taxon>
        <taxon>Eurotiomycetes</taxon>
        <taxon>Eurotiomycetidae</taxon>
        <taxon>Eurotiales</taxon>
        <taxon>Aspergillaceae</taxon>
        <taxon>Aspergillus</taxon>
        <taxon>Aspergillus subgen. Circumdati</taxon>
    </lineage>
</organism>
<dbReference type="PANTHER" id="PTHR31544">
    <property type="entry name" value="AIG2-LIKE PROTEIN D"/>
    <property type="match status" value="1"/>
</dbReference>
<dbReference type="VEuPathDB" id="FungiDB:BO82DRAFT_32757"/>
<feature type="compositionally biased region" description="Pro residues" evidence="4">
    <location>
        <begin position="10"/>
        <end position="21"/>
    </location>
</feature>
<evidence type="ECO:0000313" key="7">
    <source>
        <dbReference type="Proteomes" id="UP000248340"/>
    </source>
</evidence>
<dbReference type="GO" id="GO:0016740">
    <property type="term" value="F:transferase activity"/>
    <property type="evidence" value="ECO:0007669"/>
    <property type="project" value="UniProtKB-KW"/>
</dbReference>
<protein>
    <recommendedName>
        <fullName evidence="3">Putative gamma-glutamylcyclotransferase</fullName>
    </recommendedName>
</protein>
<feature type="domain" description="Gamma-glutamylcyclotransferase AIG2-like" evidence="5">
    <location>
        <begin position="62"/>
        <end position="151"/>
    </location>
</feature>
<dbReference type="InterPro" id="IPR013024">
    <property type="entry name" value="GGCT-like"/>
</dbReference>
<dbReference type="InterPro" id="IPR045038">
    <property type="entry name" value="AIG2-like"/>
</dbReference>
<dbReference type="GeneID" id="37135712"/>
<dbReference type="Proteomes" id="UP000248340">
    <property type="component" value="Unassembled WGS sequence"/>
</dbReference>
<dbReference type="SUPFAM" id="SSF110857">
    <property type="entry name" value="Gamma-glutamyl cyclotransferase-like"/>
    <property type="match status" value="1"/>
</dbReference>
<evidence type="ECO:0000256" key="4">
    <source>
        <dbReference type="SAM" id="MobiDB-lite"/>
    </source>
</evidence>
<evidence type="ECO:0000256" key="2">
    <source>
        <dbReference type="ARBA" id="ARBA00022679"/>
    </source>
</evidence>
<accession>A0A319BSR3</accession>
<gene>
    <name evidence="6" type="ORF">BO82DRAFT_32757</name>
</gene>
<dbReference type="PANTHER" id="PTHR31544:SF4">
    <property type="entry name" value="GAMMA-GLUTAMYLCYCLOTRANSFERASE-RELATED"/>
    <property type="match status" value="1"/>
</dbReference>
<dbReference type="OrthoDB" id="3262926at2759"/>
<sequence>MASQAKENSYPPPPPSPPPPENLKSKISPYVLKLRNAPPDYFYQAPINSPFVDLLAAPTGPYFFYGTLVDPSMLAEVLGLDEKPKLRPAYILGYDCKMWGQYPALVDAPGSVVHGFVYHVRTVESGEKLAMYETNNYHAEPCLIRFTDDQRPKEDIGHTFKFAGNVNDLSDGNFSLELWLRRMGRQTEADKVDSTGGSQ</sequence>
<comment type="similarity">
    <text evidence="1">Belongs to the gamma-glutamylcyclotransferase family.</text>
</comment>
<evidence type="ECO:0000256" key="1">
    <source>
        <dbReference type="ARBA" id="ARBA00008861"/>
    </source>
</evidence>
<feature type="region of interest" description="Disordered" evidence="4">
    <location>
        <begin position="1"/>
        <end position="24"/>
    </location>
</feature>
<name>A0A319BSR3_9EURO</name>
<dbReference type="AlphaFoldDB" id="A0A319BSR3"/>
<keyword evidence="2" id="KW-0808">Transferase</keyword>
<keyword evidence="7" id="KW-1185">Reference proteome</keyword>
<dbReference type="RefSeq" id="XP_025485597.1">
    <property type="nucleotide sequence ID" value="XM_025632971.1"/>
</dbReference>
<proteinExistence type="inferred from homology"/>
<dbReference type="EMBL" id="KZ821803">
    <property type="protein sequence ID" value="PYH75397.1"/>
    <property type="molecule type" value="Genomic_DNA"/>
</dbReference>